<dbReference type="Proteomes" id="UP001152798">
    <property type="component" value="Chromosome 2"/>
</dbReference>
<dbReference type="InterPro" id="IPR050984">
    <property type="entry name" value="Gfo/Idh/MocA_domain"/>
</dbReference>
<dbReference type="GO" id="GO:0047837">
    <property type="term" value="F:D-xylose 1-dehydrogenase (NADP+) activity"/>
    <property type="evidence" value="ECO:0007669"/>
    <property type="project" value="UniProtKB-EC"/>
</dbReference>
<dbReference type="AlphaFoldDB" id="A0A9P0ED61"/>
<dbReference type="SUPFAM" id="SSF55347">
    <property type="entry name" value="Glyceraldehyde-3-phosphate dehydrogenase-like, C-terminal domain"/>
    <property type="match status" value="1"/>
</dbReference>
<dbReference type="EC" id="1.3.1.20" evidence="3"/>
<dbReference type="SUPFAM" id="SSF51735">
    <property type="entry name" value="NAD(P)-binding Rossmann-fold domains"/>
    <property type="match status" value="1"/>
</dbReference>
<organism evidence="13 14">
    <name type="scientific">Nezara viridula</name>
    <name type="common">Southern green stink bug</name>
    <name type="synonym">Cimex viridulus</name>
    <dbReference type="NCBI Taxonomy" id="85310"/>
    <lineage>
        <taxon>Eukaryota</taxon>
        <taxon>Metazoa</taxon>
        <taxon>Ecdysozoa</taxon>
        <taxon>Arthropoda</taxon>
        <taxon>Hexapoda</taxon>
        <taxon>Insecta</taxon>
        <taxon>Pterygota</taxon>
        <taxon>Neoptera</taxon>
        <taxon>Paraneoptera</taxon>
        <taxon>Hemiptera</taxon>
        <taxon>Heteroptera</taxon>
        <taxon>Panheteroptera</taxon>
        <taxon>Pentatomomorpha</taxon>
        <taxon>Pentatomoidea</taxon>
        <taxon>Pentatomidae</taxon>
        <taxon>Pentatominae</taxon>
        <taxon>Nezara</taxon>
    </lineage>
</organism>
<sequence length="329" mass="36991">MALKWGIMSVGKMCNDFVNALNYLPDDEHQVVGVAARKKVKAEKFAAEHNIPLAFGCYEDLAKHKSIDVVYIGSAKTAHYDLCKLVLSNKKHLLCEKPLSLKYENTEELISLAKQNSLFLMEGVWSRFFPVYDELSQLLASNVIGDVIYLKADFGVPFALDNTVRSEEIGGGTIFDLGVSVLQLAIFVLGRKPYSIAAVGQINEYGIDESINYILKYRDGKTANFCTHSKIKMDNSAMIYGSNGYIKIKDPFWAPTVISVNNGEKIRYALPVIERKQYFTHSQGLVYEATEVRNCIEKGLLESPKMTHEDTLTISKWQEEICKLIGSKY</sequence>
<evidence type="ECO:0000256" key="4">
    <source>
        <dbReference type="ARBA" id="ARBA00038984"/>
    </source>
</evidence>
<evidence type="ECO:0000256" key="5">
    <source>
        <dbReference type="ARBA" id="ARBA00040603"/>
    </source>
</evidence>
<evidence type="ECO:0000256" key="9">
    <source>
        <dbReference type="ARBA" id="ARBA00047423"/>
    </source>
</evidence>
<comment type="catalytic activity">
    <reaction evidence="9">
        <text>(1R,2R)-1,2-dihydrobenzene-1,2-diol + NADP(+) = catechol + NADPH + H(+)</text>
        <dbReference type="Rhea" id="RHEA:16729"/>
        <dbReference type="ChEBI" id="CHEBI:10702"/>
        <dbReference type="ChEBI" id="CHEBI:15378"/>
        <dbReference type="ChEBI" id="CHEBI:18135"/>
        <dbReference type="ChEBI" id="CHEBI:57783"/>
        <dbReference type="ChEBI" id="CHEBI:58349"/>
        <dbReference type="EC" id="1.3.1.20"/>
    </reaction>
</comment>
<feature type="domain" description="GFO/IDH/MocA-like oxidoreductase" evidence="12">
    <location>
        <begin position="133"/>
        <end position="246"/>
    </location>
</feature>
<dbReference type="OrthoDB" id="2129491at2759"/>
<reference evidence="13" key="1">
    <citation type="submission" date="2022-01" db="EMBL/GenBank/DDBJ databases">
        <authorList>
            <person name="King R."/>
        </authorList>
    </citation>
    <scope>NUCLEOTIDE SEQUENCE</scope>
</reference>
<evidence type="ECO:0000313" key="14">
    <source>
        <dbReference type="Proteomes" id="UP001152798"/>
    </source>
</evidence>
<accession>A0A9P0ED61</accession>
<dbReference type="EMBL" id="OV725078">
    <property type="protein sequence ID" value="CAH1392779.1"/>
    <property type="molecule type" value="Genomic_DNA"/>
</dbReference>
<dbReference type="GO" id="GO:0047115">
    <property type="term" value="F:trans-1,2-dihydrobenzene-1,2-diol dehydrogenase activity"/>
    <property type="evidence" value="ECO:0007669"/>
    <property type="project" value="UniProtKB-EC"/>
</dbReference>
<dbReference type="Gene3D" id="3.30.360.10">
    <property type="entry name" value="Dihydrodipicolinate Reductase, domain 2"/>
    <property type="match status" value="1"/>
</dbReference>
<name>A0A9P0ED61_NEZVI</name>
<dbReference type="Gene3D" id="3.40.50.720">
    <property type="entry name" value="NAD(P)-binding Rossmann-like Domain"/>
    <property type="match status" value="1"/>
</dbReference>
<protein>
    <recommendedName>
        <fullName evidence="5">Trans-1,2-dihydrobenzene-1,2-diol dehydrogenase</fullName>
        <ecNumber evidence="4">1.1.1.179</ecNumber>
        <ecNumber evidence="3">1.3.1.20</ecNumber>
    </recommendedName>
    <alternativeName>
        <fullName evidence="8">D-xylose 1-dehydrogenase</fullName>
    </alternativeName>
    <alternativeName>
        <fullName evidence="7">D-xylose-NADP dehydrogenase</fullName>
    </alternativeName>
    <alternativeName>
        <fullName evidence="6">Dimeric dihydrodiol dehydrogenase</fullName>
    </alternativeName>
</protein>
<evidence type="ECO:0000256" key="2">
    <source>
        <dbReference type="ARBA" id="ARBA00023002"/>
    </source>
</evidence>
<evidence type="ECO:0000256" key="7">
    <source>
        <dbReference type="ARBA" id="ARBA00042988"/>
    </source>
</evidence>
<evidence type="ECO:0000256" key="10">
    <source>
        <dbReference type="ARBA" id="ARBA00049233"/>
    </source>
</evidence>
<proteinExistence type="inferred from homology"/>
<evidence type="ECO:0000313" key="13">
    <source>
        <dbReference type="EMBL" id="CAH1392779.1"/>
    </source>
</evidence>
<evidence type="ECO:0000256" key="6">
    <source>
        <dbReference type="ARBA" id="ARBA00042926"/>
    </source>
</evidence>
<dbReference type="PANTHER" id="PTHR22604">
    <property type="entry name" value="OXIDOREDUCTASES"/>
    <property type="match status" value="1"/>
</dbReference>
<dbReference type="EC" id="1.1.1.179" evidence="4"/>
<dbReference type="InterPro" id="IPR055170">
    <property type="entry name" value="GFO_IDH_MocA-like_dom"/>
</dbReference>
<evidence type="ECO:0000256" key="3">
    <source>
        <dbReference type="ARBA" id="ARBA00038853"/>
    </source>
</evidence>
<feature type="domain" description="Gfo/Idh/MocA-like oxidoreductase N-terminal" evidence="11">
    <location>
        <begin position="4"/>
        <end position="123"/>
    </location>
</feature>
<keyword evidence="2" id="KW-0560">Oxidoreductase</keyword>
<dbReference type="Pfam" id="PF22725">
    <property type="entry name" value="GFO_IDH_MocA_C3"/>
    <property type="match status" value="1"/>
</dbReference>
<evidence type="ECO:0000259" key="11">
    <source>
        <dbReference type="Pfam" id="PF01408"/>
    </source>
</evidence>
<dbReference type="PANTHER" id="PTHR22604:SF105">
    <property type="entry name" value="TRANS-1,2-DIHYDROBENZENE-1,2-DIOL DEHYDROGENASE"/>
    <property type="match status" value="1"/>
</dbReference>
<comment type="catalytic activity">
    <reaction evidence="10">
        <text>D-xylose + NADP(+) = D-xylono-1,5-lactone + NADPH + H(+)</text>
        <dbReference type="Rhea" id="RHEA:22000"/>
        <dbReference type="ChEBI" id="CHEBI:15378"/>
        <dbReference type="ChEBI" id="CHEBI:15867"/>
        <dbReference type="ChEBI" id="CHEBI:53455"/>
        <dbReference type="ChEBI" id="CHEBI:57783"/>
        <dbReference type="ChEBI" id="CHEBI:58349"/>
        <dbReference type="EC" id="1.1.1.179"/>
    </reaction>
</comment>
<dbReference type="InterPro" id="IPR000683">
    <property type="entry name" value="Gfo/Idh/MocA-like_OxRdtase_N"/>
</dbReference>
<evidence type="ECO:0000256" key="8">
    <source>
        <dbReference type="ARBA" id="ARBA00043025"/>
    </source>
</evidence>
<evidence type="ECO:0000259" key="12">
    <source>
        <dbReference type="Pfam" id="PF22725"/>
    </source>
</evidence>
<dbReference type="InterPro" id="IPR036291">
    <property type="entry name" value="NAD(P)-bd_dom_sf"/>
</dbReference>
<gene>
    <name evidence="13" type="ORF">NEZAVI_LOCUS3547</name>
</gene>
<comment type="similarity">
    <text evidence="1">Belongs to the Gfo/Idh/MocA family.</text>
</comment>
<dbReference type="Pfam" id="PF01408">
    <property type="entry name" value="GFO_IDH_MocA"/>
    <property type="match status" value="1"/>
</dbReference>
<evidence type="ECO:0000256" key="1">
    <source>
        <dbReference type="ARBA" id="ARBA00010928"/>
    </source>
</evidence>
<dbReference type="GO" id="GO:0000166">
    <property type="term" value="F:nucleotide binding"/>
    <property type="evidence" value="ECO:0007669"/>
    <property type="project" value="InterPro"/>
</dbReference>
<keyword evidence="14" id="KW-1185">Reference proteome</keyword>